<dbReference type="AlphaFoldDB" id="A0ABD3H2J6"/>
<dbReference type="EMBL" id="JBJQOH010000006">
    <property type="protein sequence ID" value="KAL3684620.1"/>
    <property type="molecule type" value="Genomic_DNA"/>
</dbReference>
<evidence type="ECO:0000313" key="3">
    <source>
        <dbReference type="EMBL" id="KAL3684620.1"/>
    </source>
</evidence>
<dbReference type="Pfam" id="PF03634">
    <property type="entry name" value="TCP"/>
    <property type="match status" value="1"/>
</dbReference>
<evidence type="ECO:0000256" key="1">
    <source>
        <dbReference type="SAM" id="MobiDB-lite"/>
    </source>
</evidence>
<evidence type="ECO:0000313" key="4">
    <source>
        <dbReference type="Proteomes" id="UP001633002"/>
    </source>
</evidence>
<gene>
    <name evidence="3" type="ORF">R1sor_002642</name>
</gene>
<accession>A0ABD3H2J6</accession>
<comment type="caution">
    <text evidence="3">The sequence shown here is derived from an EMBL/GenBank/DDBJ whole genome shotgun (WGS) entry which is preliminary data.</text>
</comment>
<evidence type="ECO:0000259" key="2">
    <source>
        <dbReference type="Pfam" id="PF03634"/>
    </source>
</evidence>
<feature type="region of interest" description="Disordered" evidence="1">
    <location>
        <begin position="88"/>
        <end position="112"/>
    </location>
</feature>
<feature type="domain" description="TCP" evidence="2">
    <location>
        <begin position="26"/>
        <end position="110"/>
    </location>
</feature>
<proteinExistence type="predicted"/>
<dbReference type="Proteomes" id="UP001633002">
    <property type="component" value="Unassembled WGS sequence"/>
</dbReference>
<reference evidence="3 4" key="1">
    <citation type="submission" date="2024-09" db="EMBL/GenBank/DDBJ databases">
        <title>Chromosome-scale assembly of Riccia sorocarpa.</title>
        <authorList>
            <person name="Paukszto L."/>
        </authorList>
    </citation>
    <scope>NUCLEOTIDE SEQUENCE [LARGE SCALE GENOMIC DNA]</scope>
    <source>
        <strain evidence="3">LP-2024</strain>
        <tissue evidence="3">Aerial parts of the thallus</tissue>
    </source>
</reference>
<dbReference type="InterPro" id="IPR017887">
    <property type="entry name" value="TF_TCP_subgr"/>
</dbReference>
<name>A0ABD3H2J6_9MARC</name>
<keyword evidence="4" id="KW-1185">Reference proteome</keyword>
<organism evidence="3 4">
    <name type="scientific">Riccia sorocarpa</name>
    <dbReference type="NCBI Taxonomy" id="122646"/>
    <lineage>
        <taxon>Eukaryota</taxon>
        <taxon>Viridiplantae</taxon>
        <taxon>Streptophyta</taxon>
        <taxon>Embryophyta</taxon>
        <taxon>Marchantiophyta</taxon>
        <taxon>Marchantiopsida</taxon>
        <taxon>Marchantiidae</taxon>
        <taxon>Marchantiales</taxon>
        <taxon>Ricciaceae</taxon>
        <taxon>Riccia</taxon>
    </lineage>
</organism>
<feature type="compositionally biased region" description="Acidic residues" evidence="1">
    <location>
        <begin position="96"/>
        <end position="112"/>
    </location>
</feature>
<protein>
    <recommendedName>
        <fullName evidence="2">TCP domain-containing protein</fullName>
    </recommendedName>
</protein>
<sequence>MPPRPRYPSDSIDYHKRKRPECGNNIRIPEDCKDRFYALKDALGCNMADTIRFILEAADSAISHVLERKPSKVTPDAQTSVLLPEITSSSRQEALSESEEEAQGSEEGETDVDEAVAEEAVGGLGQSELSANADGEVLDLTTAEDSQPAVEASSNAEFGRVACPVEGCSLFIKEVSVQKLQQLWILQLSCENGRRIPYLSGELEHNHGTPLITGKIYHSAVCTGMSYTCLQSMALELGIHVPRTRHFCNFQAGRGREVDWIKAALELWESSKLGIQNTLVQRGGMNTILAWIF</sequence>